<keyword evidence="2" id="KW-1185">Reference proteome</keyword>
<dbReference type="EMBL" id="JAUTXU010000084">
    <property type="protein sequence ID" value="KAK3710416.1"/>
    <property type="molecule type" value="Genomic_DNA"/>
</dbReference>
<organism evidence="1 2">
    <name type="scientific">Vermiconidia calcicola</name>
    <dbReference type="NCBI Taxonomy" id="1690605"/>
    <lineage>
        <taxon>Eukaryota</taxon>
        <taxon>Fungi</taxon>
        <taxon>Dikarya</taxon>
        <taxon>Ascomycota</taxon>
        <taxon>Pezizomycotina</taxon>
        <taxon>Dothideomycetes</taxon>
        <taxon>Dothideomycetidae</taxon>
        <taxon>Mycosphaerellales</taxon>
        <taxon>Extremaceae</taxon>
        <taxon>Vermiconidia</taxon>
    </lineage>
</organism>
<reference evidence="1" key="1">
    <citation type="submission" date="2023-07" db="EMBL/GenBank/DDBJ databases">
        <title>Black Yeasts Isolated from many extreme environments.</title>
        <authorList>
            <person name="Coleine C."/>
            <person name="Stajich J.E."/>
            <person name="Selbmann L."/>
        </authorList>
    </citation>
    <scope>NUCLEOTIDE SEQUENCE</scope>
    <source>
        <strain evidence="1">CCFEE 5714</strain>
    </source>
</reference>
<sequence length="560" mass="62398">MDHESLRTASSYLNNLLLARGLLRNSEPIDFVKPSKESRAQIINLVHDLILREDRDREQREHIAVTLRTLRADDNRKNHEIERLKIKNEESGRALVQAQALERAAHAEVKKVEKGMKSLQDQAAKLKTTLAQVKTQCTNDVRKRDLELARLKTHLQGQQRGNKAGMTAPSITITGGPRKAVVDPSMHDLGDPEYSLKQETTEFLTQLSQSLSDENDSLITLIRGTLGTMREMLGLPANHKHPDSAIGSMGSAEDGKQDANMLQALPTSYEKLAADMEATITHLKTILTNPNFVSMEEVELRDEEIARLREGWERMEHRWKEILLMMDGWRHKMDTGHTINIDDLRRGIGLVSPEHMKSGTRSDDEMLEQSFVDGEVSEIQLPGVDSEPESSLVLKPSRPTSASKSSPKRKRDVLEPPEFFDLRPTSSKGAPASPEPVELDAELGDQEDAEPSEEHIQLMTIAEKLDLARAEAEEAAAAKARSPQSPKTRSSSKLPRSATSASRSAAPLALNVAADSELDDTLGRMMPSPVKKTRIKGRPRRRKSTLSPEELEELMCCAEE</sequence>
<gene>
    <name evidence="1" type="ORF">LTR37_010259</name>
</gene>
<evidence type="ECO:0000313" key="1">
    <source>
        <dbReference type="EMBL" id="KAK3710416.1"/>
    </source>
</evidence>
<proteinExistence type="predicted"/>
<dbReference type="Proteomes" id="UP001281147">
    <property type="component" value="Unassembled WGS sequence"/>
</dbReference>
<protein>
    <submittedName>
        <fullName evidence="1">Uncharacterized protein</fullName>
    </submittedName>
</protein>
<accession>A0ACC3N5G1</accession>
<name>A0ACC3N5G1_9PEZI</name>
<comment type="caution">
    <text evidence="1">The sequence shown here is derived from an EMBL/GenBank/DDBJ whole genome shotgun (WGS) entry which is preliminary data.</text>
</comment>
<evidence type="ECO:0000313" key="2">
    <source>
        <dbReference type="Proteomes" id="UP001281147"/>
    </source>
</evidence>